<dbReference type="Gene3D" id="3.10.400.20">
    <property type="match status" value="1"/>
</dbReference>
<evidence type="ECO:0000313" key="2">
    <source>
        <dbReference type="EMBL" id="AGB01136.1"/>
    </source>
</evidence>
<dbReference type="InterPro" id="IPR016437">
    <property type="entry name" value="MCT-1/Tma20"/>
</dbReference>
<dbReference type="Pfam" id="PF01472">
    <property type="entry name" value="PUA"/>
    <property type="match status" value="1"/>
</dbReference>
<dbReference type="RefSeq" id="WP_015284100.1">
    <property type="nucleotide sequence ID" value="NC_019943.1"/>
</dbReference>
<reference evidence="2 3" key="2">
    <citation type="journal article" date="2014" name="Genome Announc.">
        <title>Complete Genome Sequence of Methanoregula formicica SMSPT, a Mesophilic Hydrogenotrophic Methanogen Isolated from a Methanogenic Upflow Anaerobic Sludge Blanket Reactor.</title>
        <authorList>
            <person name="Yamamoto K."/>
            <person name="Tamaki H."/>
            <person name="Cadillo-Quiroz H."/>
            <person name="Imachi H."/>
            <person name="Kyrpides N."/>
            <person name="Woyke T."/>
            <person name="Goodwin L."/>
            <person name="Zinder S.H."/>
            <person name="Kamagata Y."/>
            <person name="Liu W.T."/>
        </authorList>
    </citation>
    <scope>NUCLEOTIDE SEQUENCE [LARGE SCALE GENOMIC DNA]</scope>
    <source>
        <strain evidence="3">DSM 22288 / NBRC 105244 / SMSP</strain>
    </source>
</reference>
<dbReference type="PANTHER" id="PTHR22798">
    <property type="entry name" value="MCT-1 PROTEIN"/>
    <property type="match status" value="1"/>
</dbReference>
<dbReference type="HOGENOM" id="CLU_090468_1_1_2"/>
<dbReference type="Pfam" id="PF09183">
    <property type="entry name" value="DUF1947"/>
    <property type="match status" value="1"/>
</dbReference>
<dbReference type="STRING" id="593750.Metfor_0050"/>
<dbReference type="NCBIfam" id="TIGR03684">
    <property type="entry name" value="arCOG00985"/>
    <property type="match status" value="1"/>
</dbReference>
<dbReference type="OrthoDB" id="27972at2157"/>
<reference evidence="3" key="1">
    <citation type="submission" date="2011-12" db="EMBL/GenBank/DDBJ databases">
        <title>Complete sequence of Methanoregula formicicum SMSP.</title>
        <authorList>
            <person name="Lucas S."/>
            <person name="Han J."/>
            <person name="Lapidus A."/>
            <person name="Cheng J.-F."/>
            <person name="Goodwin L."/>
            <person name="Pitluck S."/>
            <person name="Peters L."/>
            <person name="Ovchinnikova G."/>
            <person name="Teshima H."/>
            <person name="Detter J.C."/>
            <person name="Han C."/>
            <person name="Tapia R."/>
            <person name="Land M."/>
            <person name="Hauser L."/>
            <person name="Kyrpides N."/>
            <person name="Ivanova N."/>
            <person name="Pagani I."/>
            <person name="Imachi H."/>
            <person name="Tamaki H."/>
            <person name="Sekiguchi Y."/>
            <person name="Kamagata Y."/>
            <person name="Cadillo-Quiroz H."/>
            <person name="Zinder S."/>
            <person name="Liu W.-T."/>
            <person name="Woyke T."/>
        </authorList>
    </citation>
    <scope>NUCLEOTIDE SEQUENCE [LARGE SCALE GENOMIC DNA]</scope>
    <source>
        <strain evidence="3">DSM 22288 / NBRC 105244 / SMSP</strain>
    </source>
</reference>
<dbReference type="FunCoup" id="L0HBF7">
    <property type="interactions" value="100"/>
</dbReference>
<dbReference type="NCBIfam" id="TIGR00451">
    <property type="entry name" value="unchar_dom_2"/>
    <property type="match status" value="1"/>
</dbReference>
<gene>
    <name evidence="2" type="ordered locus">Metfor_0050</name>
</gene>
<evidence type="ECO:0000259" key="1">
    <source>
        <dbReference type="SMART" id="SM00359"/>
    </source>
</evidence>
<dbReference type="GO" id="GO:0003723">
    <property type="term" value="F:RNA binding"/>
    <property type="evidence" value="ECO:0007669"/>
    <property type="project" value="InterPro"/>
</dbReference>
<dbReference type="SMART" id="SM00359">
    <property type="entry name" value="PUA"/>
    <property type="match status" value="1"/>
</dbReference>
<dbReference type="InterPro" id="IPR015266">
    <property type="entry name" value="DUF1947"/>
</dbReference>
<dbReference type="SUPFAM" id="SSF88697">
    <property type="entry name" value="PUA domain-like"/>
    <property type="match status" value="1"/>
</dbReference>
<dbReference type="Proteomes" id="UP000010824">
    <property type="component" value="Chromosome"/>
</dbReference>
<proteinExistence type="predicted"/>
<dbReference type="CDD" id="cd21154">
    <property type="entry name" value="PUA_MJ1432-like"/>
    <property type="match status" value="1"/>
</dbReference>
<dbReference type="EMBL" id="CP003167">
    <property type="protein sequence ID" value="AGB01136.1"/>
    <property type="molecule type" value="Genomic_DNA"/>
</dbReference>
<dbReference type="PROSITE" id="PS50890">
    <property type="entry name" value="PUA"/>
    <property type="match status" value="1"/>
</dbReference>
<dbReference type="InterPro" id="IPR015947">
    <property type="entry name" value="PUA-like_sf"/>
</dbReference>
<dbReference type="InterPro" id="IPR004521">
    <property type="entry name" value="Uncharacterised_CHP00451"/>
</dbReference>
<accession>L0HBF7</accession>
<evidence type="ECO:0000313" key="3">
    <source>
        <dbReference type="Proteomes" id="UP000010824"/>
    </source>
</evidence>
<dbReference type="GeneID" id="14308723"/>
<feature type="domain" description="PUA" evidence="1">
    <location>
        <begin position="82"/>
        <end position="157"/>
    </location>
</feature>
<dbReference type="InterPro" id="IPR022430">
    <property type="entry name" value="CHP03684"/>
</dbReference>
<dbReference type="KEGG" id="mfo:Metfor_0050"/>
<keyword evidence="3" id="KW-1185">Reference proteome</keyword>
<sequence precursor="true">MKKIVVKKRHSIRKSQAQDLLTRLSEQIGPSAKLFSADMIEVLETTANVSLYMVNKKPVLMATETWVFPTLKGAVQYPFPERRVVVDAGAIPYVVNGADIMRPGIVSCTDDITAGMPVQIVDERHGKALAIGIALFDAPGLRAATAGKMVKKFHHVGDEIWNMEI</sequence>
<protein>
    <submittedName>
        <fullName evidence="2">Universal archaeal PUA-domain protein</fullName>
    </submittedName>
</protein>
<dbReference type="AlphaFoldDB" id="L0HBF7"/>
<organism evidence="2 3">
    <name type="scientific">Methanoregula formicica (strain DSM 22288 / NBRC 105244 / SMSP)</name>
    <dbReference type="NCBI Taxonomy" id="593750"/>
    <lineage>
        <taxon>Archaea</taxon>
        <taxon>Methanobacteriati</taxon>
        <taxon>Methanobacteriota</taxon>
        <taxon>Stenosarchaea group</taxon>
        <taxon>Methanomicrobia</taxon>
        <taxon>Methanomicrobiales</taxon>
        <taxon>Methanoregulaceae</taxon>
        <taxon>Methanoregula</taxon>
    </lineage>
</organism>
<dbReference type="NCBIfam" id="NF011152">
    <property type="entry name" value="PRK14560.1-3"/>
    <property type="match status" value="1"/>
</dbReference>
<name>L0HBF7_METFS</name>
<dbReference type="PIRSF" id="PIRSF005067">
    <property type="entry name" value="Tma_RNA-bind_prd"/>
    <property type="match status" value="1"/>
</dbReference>
<dbReference type="InterPro" id="IPR002478">
    <property type="entry name" value="PUA"/>
</dbReference>
<dbReference type="PANTHER" id="PTHR22798:SF0">
    <property type="entry name" value="MALIGNANT T-CELL-AMPLIFIED SEQUENCE 1"/>
    <property type="match status" value="1"/>
</dbReference>
<dbReference type="InParanoid" id="L0HBF7"/>
<dbReference type="GO" id="GO:0001731">
    <property type="term" value="P:formation of translation preinitiation complex"/>
    <property type="evidence" value="ECO:0007669"/>
    <property type="project" value="TreeGrafter"/>
</dbReference>
<dbReference type="eggNOG" id="arCOG00985">
    <property type="taxonomic scope" value="Archaea"/>
</dbReference>